<protein>
    <submittedName>
        <fullName evidence="2">Aminotransferase class IV family protein</fullName>
    </submittedName>
</protein>
<dbReference type="InterPro" id="IPR043131">
    <property type="entry name" value="BCAT-like_N"/>
</dbReference>
<dbReference type="InterPro" id="IPR043132">
    <property type="entry name" value="BCAT-like_C"/>
</dbReference>
<comment type="similarity">
    <text evidence="1">Belongs to the class-IV pyridoxal-phosphate-dependent aminotransferase family.</text>
</comment>
<dbReference type="InterPro" id="IPR050571">
    <property type="entry name" value="Class-IV_PLP-Dep_Aminotrnsfr"/>
</dbReference>
<dbReference type="InterPro" id="IPR001544">
    <property type="entry name" value="Aminotrans_IV"/>
</dbReference>
<keyword evidence="2" id="KW-0808">Transferase</keyword>
<evidence type="ECO:0000313" key="2">
    <source>
        <dbReference type="EMBL" id="GAA4863579.1"/>
    </source>
</evidence>
<dbReference type="EMBL" id="BAABJY010000002">
    <property type="protein sequence ID" value="GAA4863579.1"/>
    <property type="molecule type" value="Genomic_DNA"/>
</dbReference>
<dbReference type="InterPro" id="IPR036038">
    <property type="entry name" value="Aminotransferase-like"/>
</dbReference>
<comment type="caution">
    <text evidence="2">The sequence shown here is derived from an EMBL/GenBank/DDBJ whole genome shotgun (WGS) entry which is preliminary data.</text>
</comment>
<dbReference type="SUPFAM" id="SSF56752">
    <property type="entry name" value="D-aminoacid aminotransferase-like PLP-dependent enzymes"/>
    <property type="match status" value="1"/>
</dbReference>
<dbReference type="PANTHER" id="PTHR42743">
    <property type="entry name" value="AMINO-ACID AMINOTRANSFERASE"/>
    <property type="match status" value="1"/>
</dbReference>
<dbReference type="Proteomes" id="UP001501323">
    <property type="component" value="Unassembled WGS sequence"/>
</dbReference>
<dbReference type="PANTHER" id="PTHR42743:SF2">
    <property type="entry name" value="AMINODEOXYCHORISMATE LYASE"/>
    <property type="match status" value="1"/>
</dbReference>
<gene>
    <name evidence="2" type="ORF">GCM10023332_14680</name>
</gene>
<organism evidence="2 3">
    <name type="scientific">Luteimonas vadosa</name>
    <dbReference type="NCBI Taxonomy" id="1165507"/>
    <lineage>
        <taxon>Bacteria</taxon>
        <taxon>Pseudomonadati</taxon>
        <taxon>Pseudomonadota</taxon>
        <taxon>Gammaproteobacteria</taxon>
        <taxon>Lysobacterales</taxon>
        <taxon>Lysobacteraceae</taxon>
        <taxon>Luteimonas</taxon>
    </lineage>
</organism>
<dbReference type="Gene3D" id="3.20.10.10">
    <property type="entry name" value="D-amino Acid Aminotransferase, subunit A, domain 2"/>
    <property type="match status" value="1"/>
</dbReference>
<dbReference type="GO" id="GO:0008483">
    <property type="term" value="F:transaminase activity"/>
    <property type="evidence" value="ECO:0007669"/>
    <property type="project" value="UniProtKB-KW"/>
</dbReference>
<dbReference type="Gene3D" id="3.30.470.10">
    <property type="match status" value="1"/>
</dbReference>
<dbReference type="Pfam" id="PF01063">
    <property type="entry name" value="Aminotran_4"/>
    <property type="match status" value="1"/>
</dbReference>
<evidence type="ECO:0000256" key="1">
    <source>
        <dbReference type="ARBA" id="ARBA00009320"/>
    </source>
</evidence>
<keyword evidence="3" id="KW-1185">Reference proteome</keyword>
<accession>A0ABP9DY31</accession>
<name>A0ABP9DY31_9GAMM</name>
<sequence>MVACPSADGGHGAARNLAWLNGANATAEGIAAILANNYGHFTTMQVRGGAVRGLDLHLQRLEDASMELFGAALPRRRILEALQHASQGTGEDGCTLRVTVASPDLDPGRPRGTCHLDLLVRRAPPAEPGVSPLGLKSFVYQRDLPHLKHVGTFPLFHRRRLAAAAGHDDALLVDREGRVSEGTFWNIGFWHGDAVVWPEAPALRGTCECLLKAGLEALGVAQASRPVALADIAAFEGAFACNSRGVQPVGRIDGLAWAARPGHLELLQEALAKAEWVSIEGGTGSSLGPAAALQ</sequence>
<evidence type="ECO:0000313" key="3">
    <source>
        <dbReference type="Proteomes" id="UP001501323"/>
    </source>
</evidence>
<proteinExistence type="inferred from homology"/>
<dbReference type="NCBIfam" id="NF006734">
    <property type="entry name" value="PRK09266.1"/>
    <property type="match status" value="1"/>
</dbReference>
<keyword evidence="2" id="KW-0032">Aminotransferase</keyword>
<reference evidence="3" key="1">
    <citation type="journal article" date="2019" name="Int. J. Syst. Evol. Microbiol.">
        <title>The Global Catalogue of Microorganisms (GCM) 10K type strain sequencing project: providing services to taxonomists for standard genome sequencing and annotation.</title>
        <authorList>
            <consortium name="The Broad Institute Genomics Platform"/>
            <consortium name="The Broad Institute Genome Sequencing Center for Infectious Disease"/>
            <person name="Wu L."/>
            <person name="Ma J."/>
        </authorList>
    </citation>
    <scope>NUCLEOTIDE SEQUENCE [LARGE SCALE GENOMIC DNA]</scope>
    <source>
        <strain evidence="3">JCM 18392</strain>
    </source>
</reference>